<evidence type="ECO:0000313" key="10">
    <source>
        <dbReference type="EMBL" id="CAD5211577.1"/>
    </source>
</evidence>
<feature type="transmembrane region" description="Helical" evidence="8">
    <location>
        <begin position="546"/>
        <end position="568"/>
    </location>
</feature>
<feature type="transmembrane region" description="Helical" evidence="8">
    <location>
        <begin position="370"/>
        <end position="388"/>
    </location>
</feature>
<dbReference type="GO" id="GO:0098554">
    <property type="term" value="C:cytoplasmic side of endoplasmic reticulum membrane"/>
    <property type="evidence" value="ECO:0007669"/>
    <property type="project" value="TreeGrafter"/>
</dbReference>
<dbReference type="Proteomes" id="UP000095284">
    <property type="component" value="Unplaced"/>
</dbReference>
<feature type="transmembrane region" description="Helical" evidence="8">
    <location>
        <begin position="515"/>
        <end position="534"/>
    </location>
</feature>
<evidence type="ECO:0000313" key="13">
    <source>
        <dbReference type="Proteomes" id="UP000659654"/>
    </source>
</evidence>
<evidence type="ECO:0000256" key="7">
    <source>
        <dbReference type="SAM" id="MobiDB-lite"/>
    </source>
</evidence>
<feature type="transmembrane region" description="Helical" evidence="8">
    <location>
        <begin position="418"/>
        <end position="438"/>
    </location>
</feature>
<organism evidence="12 14">
    <name type="scientific">Bursaphelenchus xylophilus</name>
    <name type="common">Pinewood nematode worm</name>
    <name type="synonym">Aphelenchoides xylophilus</name>
    <dbReference type="NCBI Taxonomy" id="6326"/>
    <lineage>
        <taxon>Eukaryota</taxon>
        <taxon>Metazoa</taxon>
        <taxon>Ecdysozoa</taxon>
        <taxon>Nematoda</taxon>
        <taxon>Chromadorea</taxon>
        <taxon>Rhabditida</taxon>
        <taxon>Tylenchina</taxon>
        <taxon>Tylenchomorpha</taxon>
        <taxon>Aphelenchoidea</taxon>
        <taxon>Aphelenchoididae</taxon>
        <taxon>Bursaphelenchus</taxon>
    </lineage>
</organism>
<sequence length="606" mass="67773">MKNVVVLATLLTLSVAQSDSGFALLDVETSDNQPVNHGLCVNFQQYFIKSLPTSAEEARKDNKYSFDLNWWQETPDNLDVCKGNETDLGGEIIPAKYPSTYYPQDLSKCEKRGKNESYYIQGQVRAIKEAGAAAALFILEKGTPSDFHGKNFLFSRFYNPKVRNDTPTFYMYKDLFDSIKGLINIDRNEAPILTFYRPADPFLDAGVFVLLALAVGCILLGCVWYVRDLRQRLESGRLKSTSLETPSHPESSETGILTRTSSPDSQTEEEKPACCHNNGVCCHLVSAGIALSVLVSILLLSFFFRSVAVEIFNIFLVIGGTLSICKCTLALIRTFVQDPALASPMECFGGDVEHEKWYLPAKLYKPFRPVGFMVFLLSLAFALTWYFAKDDPKAFYMLDLMNACICIYSVRSSEIRSLRFITFFLIAMFAYDIVMVFGTRLMTETGCSVMVQVVTGMDCQKTRPIDFSSDWPIAPVVKGLGDRPRKIPILFYVPLLSNPVSHCFDPAIEGEIQHMMLGLGDVIAPGYLIGFAFFMDVWKRTKYMEYGITTLTGYAFGMLATFISLKLMATAQPALIYLVPFTLIPLTLLCTIKGTLREAWKGAPSQ</sequence>
<dbReference type="OrthoDB" id="29661at2759"/>
<keyword evidence="9" id="KW-0732">Signal</keyword>
<reference evidence="14" key="1">
    <citation type="submission" date="2016-11" db="UniProtKB">
        <authorList>
            <consortium name="WormBaseParasite"/>
        </authorList>
    </citation>
    <scope>IDENTIFICATION</scope>
</reference>
<dbReference type="GO" id="GO:0030660">
    <property type="term" value="C:Golgi-associated vesicle membrane"/>
    <property type="evidence" value="ECO:0007669"/>
    <property type="project" value="TreeGrafter"/>
</dbReference>
<keyword evidence="13" id="KW-1185">Reference proteome</keyword>
<feature type="transmembrane region" description="Helical" evidence="8">
    <location>
        <begin position="574"/>
        <end position="592"/>
    </location>
</feature>
<feature type="transmembrane region" description="Helical" evidence="8">
    <location>
        <begin position="311"/>
        <end position="332"/>
    </location>
</feature>
<evidence type="ECO:0000256" key="9">
    <source>
        <dbReference type="SAM" id="SignalP"/>
    </source>
</evidence>
<evidence type="ECO:0000256" key="5">
    <source>
        <dbReference type="ARBA" id="ARBA00022989"/>
    </source>
</evidence>
<gene>
    <name evidence="10" type="ORF">BXYJ_LOCUS2498</name>
</gene>
<feature type="compositionally biased region" description="Polar residues" evidence="7">
    <location>
        <begin position="240"/>
        <end position="265"/>
    </location>
</feature>
<name>A0A1I7SE79_BURXY</name>
<evidence type="ECO:0000313" key="12">
    <source>
        <dbReference type="Proteomes" id="UP000095284"/>
    </source>
</evidence>
<keyword evidence="6 8" id="KW-0472">Membrane</keyword>
<feature type="signal peptide" evidence="9">
    <location>
        <begin position="1"/>
        <end position="16"/>
    </location>
</feature>
<protein>
    <submittedName>
        <fullName evidence="10">(pine wood nematode) hypothetical protein</fullName>
    </submittedName>
</protein>
<evidence type="ECO:0000313" key="11">
    <source>
        <dbReference type="EMBL" id="CAG9088633.1"/>
    </source>
</evidence>
<evidence type="ECO:0000256" key="1">
    <source>
        <dbReference type="ARBA" id="ARBA00004127"/>
    </source>
</evidence>
<evidence type="ECO:0000313" key="14">
    <source>
        <dbReference type="WBParaSite" id="BXY_1133700.1"/>
    </source>
</evidence>
<evidence type="ECO:0000256" key="8">
    <source>
        <dbReference type="SAM" id="Phobius"/>
    </source>
</evidence>
<dbReference type="GO" id="GO:0033619">
    <property type="term" value="P:membrane protein proteolysis"/>
    <property type="evidence" value="ECO:0007669"/>
    <property type="project" value="TreeGrafter"/>
</dbReference>
<dbReference type="EMBL" id="CAJFCV020000001">
    <property type="protein sequence ID" value="CAG9088633.1"/>
    <property type="molecule type" value="Genomic_DNA"/>
</dbReference>
<dbReference type="SMART" id="SM00730">
    <property type="entry name" value="PSN"/>
    <property type="match status" value="1"/>
</dbReference>
<feature type="transmembrane region" description="Helical" evidence="8">
    <location>
        <begin position="205"/>
        <end position="226"/>
    </location>
</feature>
<accession>A0A1I7SE79</accession>
<dbReference type="GO" id="GO:0098553">
    <property type="term" value="C:lumenal side of endoplasmic reticulum membrane"/>
    <property type="evidence" value="ECO:0007669"/>
    <property type="project" value="TreeGrafter"/>
</dbReference>
<dbReference type="Pfam" id="PF04258">
    <property type="entry name" value="Peptidase_A22B"/>
    <property type="match status" value="1"/>
</dbReference>
<reference evidence="11" key="2">
    <citation type="submission" date="2020-08" db="EMBL/GenBank/DDBJ databases">
        <authorList>
            <person name="Kikuchi T."/>
        </authorList>
    </citation>
    <scope>NUCLEOTIDE SEQUENCE</scope>
    <source>
        <strain evidence="10">Ka4C1</strain>
    </source>
</reference>
<feature type="transmembrane region" description="Helical" evidence="8">
    <location>
        <begin position="280"/>
        <end position="305"/>
    </location>
</feature>
<dbReference type="InterPro" id="IPR006639">
    <property type="entry name" value="Preselin/SPP"/>
</dbReference>
<dbReference type="PANTHER" id="PTHR12174:SF103">
    <property type="entry name" value="INTRAMEMBRANE PROTEASE (IMPAS) FAMILY"/>
    <property type="match status" value="1"/>
</dbReference>
<dbReference type="EMBL" id="CAJFDI010000001">
    <property type="protein sequence ID" value="CAD5211577.1"/>
    <property type="molecule type" value="Genomic_DNA"/>
</dbReference>
<dbReference type="InterPro" id="IPR007369">
    <property type="entry name" value="Peptidase_A22B_SPP"/>
</dbReference>
<dbReference type="GO" id="GO:0005765">
    <property type="term" value="C:lysosomal membrane"/>
    <property type="evidence" value="ECO:0007669"/>
    <property type="project" value="TreeGrafter"/>
</dbReference>
<dbReference type="Proteomes" id="UP000582659">
    <property type="component" value="Unassembled WGS sequence"/>
</dbReference>
<keyword evidence="4" id="KW-0378">Hydrolase</keyword>
<dbReference type="AlphaFoldDB" id="A0A1I7SE79"/>
<feature type="chain" id="PRO_5035359958" evidence="9">
    <location>
        <begin position="17"/>
        <end position="606"/>
    </location>
</feature>
<comment type="similarity">
    <text evidence="2">Belongs to the peptidase A22B family.</text>
</comment>
<keyword evidence="3 8" id="KW-0812">Transmembrane</keyword>
<evidence type="ECO:0000256" key="6">
    <source>
        <dbReference type="ARBA" id="ARBA00023136"/>
    </source>
</evidence>
<comment type="subcellular location">
    <subcellularLocation>
        <location evidence="1">Endomembrane system</location>
        <topology evidence="1">Multi-pass membrane protein</topology>
    </subcellularLocation>
</comment>
<evidence type="ECO:0000256" key="4">
    <source>
        <dbReference type="ARBA" id="ARBA00022801"/>
    </source>
</evidence>
<dbReference type="GO" id="GO:0042500">
    <property type="term" value="F:aspartic endopeptidase activity, intramembrane cleaving"/>
    <property type="evidence" value="ECO:0007669"/>
    <property type="project" value="InterPro"/>
</dbReference>
<evidence type="ECO:0000256" key="2">
    <source>
        <dbReference type="ARBA" id="ARBA00006859"/>
    </source>
</evidence>
<dbReference type="PANTHER" id="PTHR12174">
    <property type="entry name" value="SIGNAL PEPTIDE PEPTIDASE"/>
    <property type="match status" value="1"/>
</dbReference>
<dbReference type="Proteomes" id="UP000659654">
    <property type="component" value="Unassembled WGS sequence"/>
</dbReference>
<evidence type="ECO:0000256" key="3">
    <source>
        <dbReference type="ARBA" id="ARBA00022692"/>
    </source>
</evidence>
<proteinExistence type="inferred from homology"/>
<keyword evidence="5 8" id="KW-1133">Transmembrane helix</keyword>
<feature type="region of interest" description="Disordered" evidence="7">
    <location>
        <begin position="240"/>
        <end position="270"/>
    </location>
</feature>
<dbReference type="WBParaSite" id="BXY_1133700.1">
    <property type="protein sequence ID" value="BXY_1133700.1"/>
    <property type="gene ID" value="BXY_1133700"/>
</dbReference>
<dbReference type="eggNOG" id="KOG2442">
    <property type="taxonomic scope" value="Eukaryota"/>
</dbReference>